<reference evidence="1 2" key="1">
    <citation type="submission" date="2021-01" db="EMBL/GenBank/DDBJ databases">
        <title>Genomic Encyclopedia of Type Strains, Phase IV (KMG-IV): sequencing the most valuable type-strain genomes for metagenomic binning, comparative biology and taxonomic classification.</title>
        <authorList>
            <person name="Goeker M."/>
        </authorList>
    </citation>
    <scope>NUCLEOTIDE SEQUENCE [LARGE SCALE GENOMIC DNA]</scope>
    <source>
        <strain evidence="1 2">DSM 105482</strain>
    </source>
</reference>
<sequence length="63" mass="7381">MKFNLLFHKNSFIEVYLVKQDHGRFKCGTKLWKGKKLAVSVGDNAEIAFNKSLNHLFIEEQIR</sequence>
<evidence type="ECO:0000313" key="1">
    <source>
        <dbReference type="EMBL" id="MBM7691761.1"/>
    </source>
</evidence>
<keyword evidence="2" id="KW-1185">Reference proteome</keyword>
<accession>A0ABS2QF31</accession>
<proteinExistence type="predicted"/>
<dbReference type="Proteomes" id="UP000823486">
    <property type="component" value="Unassembled WGS sequence"/>
</dbReference>
<dbReference type="EMBL" id="JAFBFI010000003">
    <property type="protein sequence ID" value="MBM7691761.1"/>
    <property type="molecule type" value="Genomic_DNA"/>
</dbReference>
<evidence type="ECO:0000313" key="2">
    <source>
        <dbReference type="Proteomes" id="UP000823486"/>
    </source>
</evidence>
<organism evidence="1 2">
    <name type="scientific">Peribacillus deserti</name>
    <dbReference type="NCBI Taxonomy" id="673318"/>
    <lineage>
        <taxon>Bacteria</taxon>
        <taxon>Bacillati</taxon>
        <taxon>Bacillota</taxon>
        <taxon>Bacilli</taxon>
        <taxon>Bacillales</taxon>
        <taxon>Bacillaceae</taxon>
        <taxon>Peribacillus</taxon>
    </lineage>
</organism>
<name>A0ABS2QF31_9BACI</name>
<comment type="caution">
    <text evidence="1">The sequence shown here is derived from an EMBL/GenBank/DDBJ whole genome shotgun (WGS) entry which is preliminary data.</text>
</comment>
<gene>
    <name evidence="1" type="ORF">JOC77_001168</name>
</gene>
<dbReference type="RefSeq" id="WP_204539873.1">
    <property type="nucleotide sequence ID" value="NZ_JAFBFI010000003.1"/>
</dbReference>
<protein>
    <submittedName>
        <fullName evidence="1">Type IV secretory pathway VirB9-like protein</fullName>
    </submittedName>
</protein>